<dbReference type="AlphaFoldDB" id="A0A6L9QWU1"/>
<dbReference type="EMBL" id="JAAGLI010001252">
    <property type="protein sequence ID" value="NEA29975.1"/>
    <property type="molecule type" value="Genomic_DNA"/>
</dbReference>
<sequence>MFYLVGTTGFPNYGDELIAAMWLRHLAETAPDVEVWLDCPSPGPAQVLLGDIHLKSRFTDTF</sequence>
<organism evidence="1 2">
    <name type="scientific">Actinomadura bangladeshensis</name>
    <dbReference type="NCBI Taxonomy" id="453573"/>
    <lineage>
        <taxon>Bacteria</taxon>
        <taxon>Bacillati</taxon>
        <taxon>Actinomycetota</taxon>
        <taxon>Actinomycetes</taxon>
        <taxon>Streptosporangiales</taxon>
        <taxon>Thermomonosporaceae</taxon>
        <taxon>Actinomadura</taxon>
    </lineage>
</organism>
<evidence type="ECO:0000313" key="1">
    <source>
        <dbReference type="EMBL" id="NEA29975.1"/>
    </source>
</evidence>
<comment type="caution">
    <text evidence="1">The sequence shown here is derived from an EMBL/GenBank/DDBJ whole genome shotgun (WGS) entry which is preliminary data.</text>
</comment>
<dbReference type="GO" id="GO:0016740">
    <property type="term" value="F:transferase activity"/>
    <property type="evidence" value="ECO:0007669"/>
    <property type="project" value="UniProtKB-KW"/>
</dbReference>
<keyword evidence="1" id="KW-0808">Transferase</keyword>
<dbReference type="RefSeq" id="WP_163064622.1">
    <property type="nucleotide sequence ID" value="NZ_JAAGLI010001252.1"/>
</dbReference>
<name>A0A6L9QWU1_9ACTN</name>
<protein>
    <submittedName>
        <fullName evidence="1">Polysaccharide pyruvyl transferase family protein</fullName>
    </submittedName>
</protein>
<reference evidence="1 2" key="1">
    <citation type="submission" date="2020-01" db="EMBL/GenBank/DDBJ databases">
        <title>Insect and environment-associated Actinomycetes.</title>
        <authorList>
            <person name="Currrie C."/>
            <person name="Chevrette M."/>
            <person name="Carlson C."/>
            <person name="Stubbendieck R."/>
            <person name="Wendt-Pienkowski E."/>
        </authorList>
    </citation>
    <scope>NUCLEOTIDE SEQUENCE [LARGE SCALE GENOMIC DNA]</scope>
    <source>
        <strain evidence="1 2">SID10258</strain>
    </source>
</reference>
<gene>
    <name evidence="1" type="ORF">G3I70_46870</name>
</gene>
<dbReference type="Proteomes" id="UP000475532">
    <property type="component" value="Unassembled WGS sequence"/>
</dbReference>
<accession>A0A6L9QWU1</accession>
<evidence type="ECO:0000313" key="2">
    <source>
        <dbReference type="Proteomes" id="UP000475532"/>
    </source>
</evidence>
<proteinExistence type="predicted"/>